<protein>
    <submittedName>
        <fullName evidence="1">Uncharacterized protein</fullName>
    </submittedName>
</protein>
<proteinExistence type="predicted"/>
<dbReference type="RefSeq" id="WP_201851631.1">
    <property type="nucleotide sequence ID" value="NZ_JABBYC010000137.1"/>
</dbReference>
<gene>
    <name evidence="1" type="ORF">HGK34_22280</name>
</gene>
<accession>A0ABS1LRY1</accession>
<evidence type="ECO:0000313" key="1">
    <source>
        <dbReference type="EMBL" id="MBL0888960.1"/>
    </source>
</evidence>
<reference evidence="1 2" key="1">
    <citation type="journal article" date="2021" name="Arch. Microbiol.">
        <title>Myceligenerans indicum sp. nov., an actinobacterium isolated from mangrove sediment of Sundarbans, India.</title>
        <authorList>
            <person name="Asha K."/>
            <person name="Bhadury P."/>
        </authorList>
    </citation>
    <scope>NUCLEOTIDE SEQUENCE [LARGE SCALE GENOMIC DNA]</scope>
    <source>
        <strain evidence="1 2">I2</strain>
    </source>
</reference>
<sequence>MAPATTPEAIDLARNYLATVPRLVPIVGHRYLPATPAPRGSPVSSVYQTDVIYYGADLVS</sequence>
<dbReference type="EMBL" id="JABBYC010000137">
    <property type="protein sequence ID" value="MBL0888960.1"/>
    <property type="molecule type" value="Genomic_DNA"/>
</dbReference>
<comment type="caution">
    <text evidence="1">The sequence shown here is derived from an EMBL/GenBank/DDBJ whole genome shotgun (WGS) entry which is preliminary data.</text>
</comment>
<name>A0ABS1LRY1_9MICO</name>
<evidence type="ECO:0000313" key="2">
    <source>
        <dbReference type="Proteomes" id="UP000675409"/>
    </source>
</evidence>
<organism evidence="1 2">
    <name type="scientific">Myceligenerans indicum</name>
    <dbReference type="NCBI Taxonomy" id="2593663"/>
    <lineage>
        <taxon>Bacteria</taxon>
        <taxon>Bacillati</taxon>
        <taxon>Actinomycetota</taxon>
        <taxon>Actinomycetes</taxon>
        <taxon>Micrococcales</taxon>
        <taxon>Promicromonosporaceae</taxon>
        <taxon>Myceligenerans</taxon>
    </lineage>
</organism>
<dbReference type="Proteomes" id="UP000675409">
    <property type="component" value="Unassembled WGS sequence"/>
</dbReference>
<keyword evidence="2" id="KW-1185">Reference proteome</keyword>